<evidence type="ECO:0000256" key="1">
    <source>
        <dbReference type="SAM" id="MobiDB-lite"/>
    </source>
</evidence>
<accession>A0A0C4F2D6</accession>
<evidence type="ECO:0000313" key="4">
    <source>
        <dbReference type="Proteomes" id="UP000005240"/>
    </source>
</evidence>
<reference evidence="3 4" key="3">
    <citation type="journal article" date="2017" name="G3 (Bethesda)">
        <title>Comparative analysis highlights variable genome content of wheat rusts and divergence of the mating loci.</title>
        <authorList>
            <person name="Cuomo C.A."/>
            <person name="Bakkeren G."/>
            <person name="Khalil H.B."/>
            <person name="Panwar V."/>
            <person name="Joly D."/>
            <person name="Linning R."/>
            <person name="Sakthikumar S."/>
            <person name="Song X."/>
            <person name="Adiconis X."/>
            <person name="Fan L."/>
            <person name="Goldberg J.M."/>
            <person name="Levin J.Z."/>
            <person name="Young S."/>
            <person name="Zeng Q."/>
            <person name="Anikster Y."/>
            <person name="Bruce M."/>
            <person name="Wang M."/>
            <person name="Yin C."/>
            <person name="McCallum B."/>
            <person name="Szabo L.J."/>
            <person name="Hulbert S."/>
            <person name="Chen X."/>
            <person name="Fellers J.P."/>
        </authorList>
    </citation>
    <scope>NUCLEOTIDE SEQUENCE</scope>
    <source>
        <strain evidence="4">Isolate 1-1 / race 1 (BBBD)</strain>
        <strain evidence="3">isolate 1-1 / race 1 (BBBD)</strain>
    </source>
</reference>
<evidence type="ECO:0008006" key="5">
    <source>
        <dbReference type="Google" id="ProtNLM"/>
    </source>
</evidence>
<reference evidence="2" key="2">
    <citation type="submission" date="2016-05" db="EMBL/GenBank/DDBJ databases">
        <title>Comparative analysis highlights variable genome content of wheat rusts and divergence of the mating loci.</title>
        <authorList>
            <person name="Cuomo C.A."/>
            <person name="Bakkeren G."/>
            <person name="Szabo L."/>
            <person name="Khalil H."/>
            <person name="Joly D."/>
            <person name="Goldberg J."/>
            <person name="Young S."/>
            <person name="Zeng Q."/>
            <person name="Fellers J."/>
        </authorList>
    </citation>
    <scope>NUCLEOTIDE SEQUENCE [LARGE SCALE GENOMIC DNA]</scope>
    <source>
        <strain evidence="2">1-1 BBBD Race 1</strain>
    </source>
</reference>
<dbReference type="EnsemblFungi" id="PTTG_07257-t43_1">
    <property type="protein sequence ID" value="PTTG_07257-t43_1-p1"/>
    <property type="gene ID" value="PTTG_07257"/>
</dbReference>
<gene>
    <name evidence="2" type="ORF">PTTG_07257</name>
</gene>
<organism evidence="2">
    <name type="scientific">Puccinia triticina (isolate 1-1 / race 1 (BBBD))</name>
    <name type="common">Brown leaf rust fungus</name>
    <dbReference type="NCBI Taxonomy" id="630390"/>
    <lineage>
        <taxon>Eukaryota</taxon>
        <taxon>Fungi</taxon>
        <taxon>Dikarya</taxon>
        <taxon>Basidiomycota</taxon>
        <taxon>Pucciniomycotina</taxon>
        <taxon>Pucciniomycetes</taxon>
        <taxon>Pucciniales</taxon>
        <taxon>Pucciniaceae</taxon>
        <taxon>Puccinia</taxon>
    </lineage>
</organism>
<proteinExistence type="predicted"/>
<name>A0A0C4F2D6_PUCT1</name>
<reference evidence="3" key="4">
    <citation type="submission" date="2025-05" db="UniProtKB">
        <authorList>
            <consortium name="EnsemblFungi"/>
        </authorList>
    </citation>
    <scope>IDENTIFICATION</scope>
    <source>
        <strain evidence="3">isolate 1-1 / race 1 (BBBD)</strain>
    </source>
</reference>
<feature type="region of interest" description="Disordered" evidence="1">
    <location>
        <begin position="1"/>
        <end position="25"/>
    </location>
</feature>
<dbReference type="AlphaFoldDB" id="A0A0C4F2D6"/>
<evidence type="ECO:0000313" key="3">
    <source>
        <dbReference type="EnsemblFungi" id="PTTG_07257-t43_1-p1"/>
    </source>
</evidence>
<dbReference type="Pfam" id="PF14223">
    <property type="entry name" value="Retrotran_gag_2"/>
    <property type="match status" value="1"/>
</dbReference>
<evidence type="ECO:0000313" key="2">
    <source>
        <dbReference type="EMBL" id="OAV88443.1"/>
    </source>
</evidence>
<dbReference type="Proteomes" id="UP000005240">
    <property type="component" value="Unassembled WGS sequence"/>
</dbReference>
<sequence>MAGSRSNPAPAAPAPASAPVSDDRDTFKCPNFTGKNFPIWQRKVKTYLAVKSLTKCIEQPLPPNASEEVKLQYVRAAAILGQHIEDHIYNHVITNDNKNDAFAIWKELKGEYASSSVLAIYHVWRKWEDIQYKDDINSYVTKLEETLAEFAAMGLDIPATILSCTIIARISRKQPSLMQTLISNAEQLSQPRLIIAKLRDIAHHDAVEATMQRDTAITEGTLTALATQAAAYNNGGNQKRRHWVNPHPCREGKHNPLSGHPALFLNLFLSEELALYPLLAC</sequence>
<dbReference type="VEuPathDB" id="FungiDB:PTTG_07257"/>
<protein>
    <recommendedName>
        <fullName evidence="5">DUF4219 domain-containing protein</fullName>
    </recommendedName>
</protein>
<dbReference type="EMBL" id="ADAS02000176">
    <property type="protein sequence ID" value="OAV88443.1"/>
    <property type="molecule type" value="Genomic_DNA"/>
</dbReference>
<dbReference type="OrthoDB" id="8047701at2759"/>
<reference evidence="2" key="1">
    <citation type="submission" date="2009-11" db="EMBL/GenBank/DDBJ databases">
        <authorList>
            <consortium name="The Broad Institute Genome Sequencing Platform"/>
            <person name="Ward D."/>
            <person name="Feldgarden M."/>
            <person name="Earl A."/>
            <person name="Young S.K."/>
            <person name="Zeng Q."/>
            <person name="Koehrsen M."/>
            <person name="Alvarado L."/>
            <person name="Berlin A."/>
            <person name="Bochicchio J."/>
            <person name="Borenstein D."/>
            <person name="Chapman S.B."/>
            <person name="Chen Z."/>
            <person name="Engels R."/>
            <person name="Freedman E."/>
            <person name="Gellesch M."/>
            <person name="Goldberg J."/>
            <person name="Griggs A."/>
            <person name="Gujja S."/>
            <person name="Heilman E."/>
            <person name="Heiman D."/>
            <person name="Hepburn T."/>
            <person name="Howarth C."/>
            <person name="Jen D."/>
            <person name="Larson L."/>
            <person name="Lewis B."/>
            <person name="Mehta T."/>
            <person name="Park D."/>
            <person name="Pearson M."/>
            <person name="Roberts A."/>
            <person name="Saif S."/>
            <person name="Shea T."/>
            <person name="Shenoy N."/>
            <person name="Sisk P."/>
            <person name="Stolte C."/>
            <person name="Sykes S."/>
            <person name="Thomson T."/>
            <person name="Walk T."/>
            <person name="White J."/>
            <person name="Yandava C."/>
            <person name="Izard J."/>
            <person name="Baranova O.V."/>
            <person name="Blanton J.M."/>
            <person name="Tanner A.C."/>
            <person name="Dewhirst F.E."/>
            <person name="Haas B."/>
            <person name="Nusbaum C."/>
            <person name="Birren B."/>
        </authorList>
    </citation>
    <scope>NUCLEOTIDE SEQUENCE [LARGE SCALE GENOMIC DNA]</scope>
    <source>
        <strain evidence="2">1-1 BBBD Race 1</strain>
    </source>
</reference>
<keyword evidence="4" id="KW-1185">Reference proteome</keyword>